<accession>A0ABS7GP03</accession>
<comment type="caution">
    <text evidence="1">The sequence shown here is derived from an EMBL/GenBank/DDBJ whole genome shotgun (WGS) entry which is preliminary data.</text>
</comment>
<dbReference type="EMBL" id="JAEUAK010000001">
    <property type="protein sequence ID" value="MBW9050964.1"/>
    <property type="molecule type" value="Genomic_DNA"/>
</dbReference>
<name>A0ABS7GP03_9HYPH</name>
<gene>
    <name evidence="1" type="ORF">JNB85_00905</name>
</gene>
<reference evidence="1 2" key="1">
    <citation type="journal article" date="2021" name="MBio">
        <title>Poor Competitiveness of Bradyrhizobium in Pigeon Pea Root Colonization in Indian Soils.</title>
        <authorList>
            <person name="Chalasani D."/>
            <person name="Basu A."/>
            <person name="Pullabhotla S.V.S.R.N."/>
            <person name="Jorrin B."/>
            <person name="Neal A.L."/>
            <person name="Poole P.S."/>
            <person name="Podile A.R."/>
            <person name="Tkacz A."/>
        </authorList>
    </citation>
    <scope>NUCLEOTIDE SEQUENCE [LARGE SCALE GENOMIC DNA]</scope>
    <source>
        <strain evidence="1 2">HU56</strain>
    </source>
</reference>
<dbReference type="RefSeq" id="WP_220332514.1">
    <property type="nucleotide sequence ID" value="NZ_JAEUAK010000001.1"/>
</dbReference>
<dbReference type="InterPro" id="IPR004304">
    <property type="entry name" value="FmdA_AmdA"/>
</dbReference>
<sequence>MTTHDFVATAFYNVIGTLPPALKIMSGDTVVTRTLDAGGYDENEVQRAHGPNPMNGPIFIEGAEPGDALRVEILYMKPTRDTGFTRSVLAANVIDPEAARDLPRSEKTLWDIDRQAMTVMLKEQVAGIENLVLPLSPMIGCFGVAPSHGQAISTATSGAYGGNMDYRLLGPGATIWFPVFAPGALFFLGDCHAVQGDGEIVGTGVETTFEVAVRLTVEKARPMSWPRAEIADDIITIGNARPLDQALQHATTEMLKVLAADYGLTKVAASHLLGQVVRYDIGNVFDPAYTVACRVAKKWLPAR</sequence>
<organism evidence="1 2">
    <name type="scientific">Rhizobium mesosinicum</name>
    <dbReference type="NCBI Taxonomy" id="335017"/>
    <lineage>
        <taxon>Bacteria</taxon>
        <taxon>Pseudomonadati</taxon>
        <taxon>Pseudomonadota</taxon>
        <taxon>Alphaproteobacteria</taxon>
        <taxon>Hyphomicrobiales</taxon>
        <taxon>Rhizobiaceae</taxon>
        <taxon>Rhizobium/Agrobacterium group</taxon>
        <taxon>Rhizobium</taxon>
    </lineage>
</organism>
<dbReference type="Gene3D" id="3.10.28.20">
    <property type="entry name" value="Acetamidase/Formamidase-like domains"/>
    <property type="match status" value="1"/>
</dbReference>
<dbReference type="Gene3D" id="2.40.10.120">
    <property type="match status" value="1"/>
</dbReference>
<keyword evidence="2" id="KW-1185">Reference proteome</keyword>
<dbReference type="SUPFAM" id="SSF141130">
    <property type="entry name" value="Acetamidase/Formamidase-like"/>
    <property type="match status" value="1"/>
</dbReference>
<evidence type="ECO:0000313" key="2">
    <source>
        <dbReference type="Proteomes" id="UP000717752"/>
    </source>
</evidence>
<dbReference type="Gene3D" id="2.60.120.580">
    <property type="entry name" value="Acetamidase/Formamidase-like domains"/>
    <property type="match status" value="1"/>
</dbReference>
<dbReference type="Proteomes" id="UP000717752">
    <property type="component" value="Unassembled WGS sequence"/>
</dbReference>
<dbReference type="PANTHER" id="PTHR31891:SF1">
    <property type="entry name" value="FORMAMIDASE C869.04-RELATED"/>
    <property type="match status" value="1"/>
</dbReference>
<evidence type="ECO:0000313" key="1">
    <source>
        <dbReference type="EMBL" id="MBW9050964.1"/>
    </source>
</evidence>
<dbReference type="Pfam" id="PF03069">
    <property type="entry name" value="FmdA_AmdA"/>
    <property type="match status" value="2"/>
</dbReference>
<dbReference type="PANTHER" id="PTHR31891">
    <property type="entry name" value="FORMAMIDASE C869.04-RELATED"/>
    <property type="match status" value="1"/>
</dbReference>
<protein>
    <submittedName>
        <fullName evidence="1">Acetamidase/formamidase family protein</fullName>
    </submittedName>
</protein>
<proteinExistence type="predicted"/>